<accession>A0A0F9EJZ9</accession>
<name>A0A0F9EJZ9_9ZZZZ</name>
<protein>
    <submittedName>
        <fullName evidence="1">Uncharacterized protein</fullName>
    </submittedName>
</protein>
<organism evidence="1">
    <name type="scientific">marine sediment metagenome</name>
    <dbReference type="NCBI Taxonomy" id="412755"/>
    <lineage>
        <taxon>unclassified sequences</taxon>
        <taxon>metagenomes</taxon>
        <taxon>ecological metagenomes</taxon>
    </lineage>
</organism>
<dbReference type="AlphaFoldDB" id="A0A0F9EJZ9"/>
<proteinExistence type="predicted"/>
<feature type="non-terminal residue" evidence="1">
    <location>
        <position position="35"/>
    </location>
</feature>
<evidence type="ECO:0000313" key="1">
    <source>
        <dbReference type="EMBL" id="KKL74433.1"/>
    </source>
</evidence>
<comment type="caution">
    <text evidence="1">The sequence shown here is derived from an EMBL/GenBank/DDBJ whole genome shotgun (WGS) entry which is preliminary data.</text>
</comment>
<reference evidence="1" key="1">
    <citation type="journal article" date="2015" name="Nature">
        <title>Complex archaea that bridge the gap between prokaryotes and eukaryotes.</title>
        <authorList>
            <person name="Spang A."/>
            <person name="Saw J.H."/>
            <person name="Jorgensen S.L."/>
            <person name="Zaremba-Niedzwiedzka K."/>
            <person name="Martijn J."/>
            <person name="Lind A.E."/>
            <person name="van Eijk R."/>
            <person name="Schleper C."/>
            <person name="Guy L."/>
            <person name="Ettema T.J."/>
        </authorList>
    </citation>
    <scope>NUCLEOTIDE SEQUENCE</scope>
</reference>
<dbReference type="EMBL" id="LAZR01024652">
    <property type="protein sequence ID" value="KKL74433.1"/>
    <property type="molecule type" value="Genomic_DNA"/>
</dbReference>
<gene>
    <name evidence="1" type="ORF">LCGC14_2064920</name>
</gene>
<sequence length="35" mass="4034">MRIEHHPILEDLPDRKKVTIHVDGKKIEALEGESV</sequence>